<sequence length="588" mass="66014">QPFVFAYVREAFQQSLDSNWPRYCVEVPDGNKRRKFLICKPRFRARGLAGRGTRGYVALDCDTKRFVWLKDAWRAHYVLVDCEGDILQQLKEAKVPRVPTLVCHGDIDNQETLTPDWWEEQNPTPNPYPTPFPSHFHAPSPAEVLAGPSSSASNKRKAPDDQHDTAAVPPPEGVASSQPLFREDSPLRRHKHYRLVEEEVALPLDEFQSGKQLIQVVRDCVLAHHRATVDAKLVHRDISSGNILIFPKLIRGKDPNNPHRKGFLIKFTGLLADWEMAKPTDPAQQGQRQPERTGTWQYMSVALLSHLKANVEVCDEVESFFYVILYHAVRFLSSNFDQLTVANYIDEFFDQYGYANGQYTCGNAKLSAIKDGELAYSQLELVFAAPGMNTVLKKLISWFRDHHIVTKYDLTPQTTPFGAIVTPASLPSPCPPTPPPRPPTPPSPSVPAFVADSDDEYEDEEDMKALRLSSVNIPEDEDKAAPTAKQRQLAALVDTHDAMLVFLNHALEWEAPQWAHGENVGDRVPSKWTPEKKTLFSQAALMTGTASNKKQRLEKPVQSDLPSRRTPSALSPNIPTRRSTLSSTNDSS</sequence>
<feature type="domain" description="Fungal-type protein kinase" evidence="2">
    <location>
        <begin position="24"/>
        <end position="326"/>
    </location>
</feature>
<evidence type="ECO:0000259" key="2">
    <source>
        <dbReference type="Pfam" id="PF17667"/>
    </source>
</evidence>
<feature type="compositionally biased region" description="Pro residues" evidence="1">
    <location>
        <begin position="426"/>
        <end position="445"/>
    </location>
</feature>
<dbReference type="Pfam" id="PF17667">
    <property type="entry name" value="Pkinase_fungal"/>
    <property type="match status" value="1"/>
</dbReference>
<organism evidence="3 4">
    <name type="scientific">Polyporus arcularius HHB13444</name>
    <dbReference type="NCBI Taxonomy" id="1314778"/>
    <lineage>
        <taxon>Eukaryota</taxon>
        <taxon>Fungi</taxon>
        <taxon>Dikarya</taxon>
        <taxon>Basidiomycota</taxon>
        <taxon>Agaricomycotina</taxon>
        <taxon>Agaricomycetes</taxon>
        <taxon>Polyporales</taxon>
        <taxon>Polyporaceae</taxon>
        <taxon>Polyporus</taxon>
    </lineage>
</organism>
<dbReference type="PANTHER" id="PTHR38248:SF2">
    <property type="entry name" value="FUNK1 11"/>
    <property type="match status" value="1"/>
</dbReference>
<dbReference type="EMBL" id="ML211992">
    <property type="protein sequence ID" value="TFK79577.1"/>
    <property type="molecule type" value="Genomic_DNA"/>
</dbReference>
<dbReference type="GO" id="GO:0004672">
    <property type="term" value="F:protein kinase activity"/>
    <property type="evidence" value="ECO:0007669"/>
    <property type="project" value="InterPro"/>
</dbReference>
<evidence type="ECO:0000313" key="4">
    <source>
        <dbReference type="Proteomes" id="UP000308197"/>
    </source>
</evidence>
<dbReference type="PANTHER" id="PTHR38248">
    <property type="entry name" value="FUNK1 6"/>
    <property type="match status" value="1"/>
</dbReference>
<gene>
    <name evidence="3" type="ORF">K466DRAFT_606044</name>
</gene>
<accession>A0A5C3NSN9</accession>
<dbReference type="InterPro" id="IPR040976">
    <property type="entry name" value="Pkinase_fungal"/>
</dbReference>
<dbReference type="AlphaFoldDB" id="A0A5C3NSN9"/>
<dbReference type="InParanoid" id="A0A5C3NSN9"/>
<name>A0A5C3NSN9_9APHY</name>
<dbReference type="Gene3D" id="1.10.510.10">
    <property type="entry name" value="Transferase(Phosphotransferase) domain 1"/>
    <property type="match status" value="1"/>
</dbReference>
<feature type="non-terminal residue" evidence="3">
    <location>
        <position position="1"/>
    </location>
</feature>
<feature type="region of interest" description="Disordered" evidence="1">
    <location>
        <begin position="423"/>
        <end position="456"/>
    </location>
</feature>
<feature type="region of interest" description="Disordered" evidence="1">
    <location>
        <begin position="113"/>
        <end position="183"/>
    </location>
</feature>
<dbReference type="Proteomes" id="UP000308197">
    <property type="component" value="Unassembled WGS sequence"/>
</dbReference>
<keyword evidence="4" id="KW-1185">Reference proteome</keyword>
<dbReference type="SUPFAM" id="SSF56112">
    <property type="entry name" value="Protein kinase-like (PK-like)"/>
    <property type="match status" value="1"/>
</dbReference>
<dbReference type="PROSITE" id="PS00109">
    <property type="entry name" value="PROTEIN_KINASE_TYR"/>
    <property type="match status" value="1"/>
</dbReference>
<proteinExistence type="predicted"/>
<feature type="region of interest" description="Disordered" evidence="1">
    <location>
        <begin position="543"/>
        <end position="588"/>
    </location>
</feature>
<feature type="compositionally biased region" description="Polar residues" evidence="1">
    <location>
        <begin position="565"/>
        <end position="588"/>
    </location>
</feature>
<protein>
    <recommendedName>
        <fullName evidence="2">Fungal-type protein kinase domain-containing protein</fullName>
    </recommendedName>
</protein>
<dbReference type="InterPro" id="IPR011009">
    <property type="entry name" value="Kinase-like_dom_sf"/>
</dbReference>
<dbReference type="InterPro" id="IPR008266">
    <property type="entry name" value="Tyr_kinase_AS"/>
</dbReference>
<evidence type="ECO:0000256" key="1">
    <source>
        <dbReference type="SAM" id="MobiDB-lite"/>
    </source>
</evidence>
<evidence type="ECO:0000313" key="3">
    <source>
        <dbReference type="EMBL" id="TFK79577.1"/>
    </source>
</evidence>
<reference evidence="3 4" key="1">
    <citation type="journal article" date="2019" name="Nat. Ecol. Evol.">
        <title>Megaphylogeny resolves global patterns of mushroom evolution.</title>
        <authorList>
            <person name="Varga T."/>
            <person name="Krizsan K."/>
            <person name="Foldi C."/>
            <person name="Dima B."/>
            <person name="Sanchez-Garcia M."/>
            <person name="Sanchez-Ramirez S."/>
            <person name="Szollosi G.J."/>
            <person name="Szarkandi J.G."/>
            <person name="Papp V."/>
            <person name="Albert L."/>
            <person name="Andreopoulos W."/>
            <person name="Angelini C."/>
            <person name="Antonin V."/>
            <person name="Barry K.W."/>
            <person name="Bougher N.L."/>
            <person name="Buchanan P."/>
            <person name="Buyck B."/>
            <person name="Bense V."/>
            <person name="Catcheside P."/>
            <person name="Chovatia M."/>
            <person name="Cooper J."/>
            <person name="Damon W."/>
            <person name="Desjardin D."/>
            <person name="Finy P."/>
            <person name="Geml J."/>
            <person name="Haridas S."/>
            <person name="Hughes K."/>
            <person name="Justo A."/>
            <person name="Karasinski D."/>
            <person name="Kautmanova I."/>
            <person name="Kiss B."/>
            <person name="Kocsube S."/>
            <person name="Kotiranta H."/>
            <person name="LaButti K.M."/>
            <person name="Lechner B.E."/>
            <person name="Liimatainen K."/>
            <person name="Lipzen A."/>
            <person name="Lukacs Z."/>
            <person name="Mihaltcheva S."/>
            <person name="Morgado L.N."/>
            <person name="Niskanen T."/>
            <person name="Noordeloos M.E."/>
            <person name="Ohm R.A."/>
            <person name="Ortiz-Santana B."/>
            <person name="Ovrebo C."/>
            <person name="Racz N."/>
            <person name="Riley R."/>
            <person name="Savchenko A."/>
            <person name="Shiryaev A."/>
            <person name="Soop K."/>
            <person name="Spirin V."/>
            <person name="Szebenyi C."/>
            <person name="Tomsovsky M."/>
            <person name="Tulloss R.E."/>
            <person name="Uehling J."/>
            <person name="Grigoriev I.V."/>
            <person name="Vagvolgyi C."/>
            <person name="Papp T."/>
            <person name="Martin F.M."/>
            <person name="Miettinen O."/>
            <person name="Hibbett D.S."/>
            <person name="Nagy L.G."/>
        </authorList>
    </citation>
    <scope>NUCLEOTIDE SEQUENCE [LARGE SCALE GENOMIC DNA]</scope>
    <source>
        <strain evidence="3 4">HHB13444</strain>
    </source>
</reference>